<feature type="compositionally biased region" description="Basic residues" evidence="1">
    <location>
        <begin position="679"/>
        <end position="691"/>
    </location>
</feature>
<accession>A0A8K1FSR7</accession>
<keyword evidence="4" id="KW-1185">Reference proteome</keyword>
<proteinExistence type="predicted"/>
<dbReference type="AlphaFoldDB" id="A0A8K1FSR7"/>
<dbReference type="SMART" id="SM00292">
    <property type="entry name" value="BRCT"/>
    <property type="match status" value="3"/>
</dbReference>
<feature type="compositionally biased region" description="Acidic residues" evidence="1">
    <location>
        <begin position="601"/>
        <end position="611"/>
    </location>
</feature>
<dbReference type="Proteomes" id="UP000794436">
    <property type="component" value="Unassembled WGS sequence"/>
</dbReference>
<reference evidence="3" key="1">
    <citation type="submission" date="2019-03" db="EMBL/GenBank/DDBJ databases">
        <title>Long read genome sequence of the mycoparasitic Pythium oligandrum ATCC 38472 isolated from sugarbeet rhizosphere.</title>
        <authorList>
            <person name="Gaulin E."/>
        </authorList>
    </citation>
    <scope>NUCLEOTIDE SEQUENCE</scope>
    <source>
        <strain evidence="3">ATCC 38472_TT</strain>
    </source>
</reference>
<feature type="compositionally biased region" description="Polar residues" evidence="1">
    <location>
        <begin position="544"/>
        <end position="559"/>
    </location>
</feature>
<dbReference type="InterPro" id="IPR036420">
    <property type="entry name" value="BRCT_dom_sf"/>
</dbReference>
<feature type="domain" description="BRCT" evidence="2">
    <location>
        <begin position="94"/>
        <end position="179"/>
    </location>
</feature>
<evidence type="ECO:0000313" key="4">
    <source>
        <dbReference type="Proteomes" id="UP000794436"/>
    </source>
</evidence>
<feature type="domain" description="BRCT" evidence="2">
    <location>
        <begin position="2"/>
        <end position="94"/>
    </location>
</feature>
<dbReference type="OrthoDB" id="273147at2759"/>
<feature type="compositionally biased region" description="Low complexity" evidence="1">
    <location>
        <begin position="620"/>
        <end position="631"/>
    </location>
</feature>
<evidence type="ECO:0000256" key="1">
    <source>
        <dbReference type="SAM" id="MobiDB-lite"/>
    </source>
</evidence>
<dbReference type="InterPro" id="IPR001357">
    <property type="entry name" value="BRCT_dom"/>
</dbReference>
<dbReference type="FunFam" id="3.40.50.10190:FF:000018">
    <property type="entry name" value="DNA topoisomerase 2-binding protein 1"/>
    <property type="match status" value="1"/>
</dbReference>
<dbReference type="PANTHER" id="PTHR47667:SF1">
    <property type="entry name" value="REGULATOR OF TY1 TRANSPOSITION PROTEIN 107"/>
    <property type="match status" value="1"/>
</dbReference>
<dbReference type="Pfam" id="PF12738">
    <property type="entry name" value="PTCB-BRCT"/>
    <property type="match status" value="1"/>
</dbReference>
<dbReference type="PROSITE" id="PS50172">
    <property type="entry name" value="BRCT"/>
    <property type="match status" value="3"/>
</dbReference>
<evidence type="ECO:0000259" key="2">
    <source>
        <dbReference type="PROSITE" id="PS50172"/>
    </source>
</evidence>
<gene>
    <name evidence="3" type="ORF">Poli38472_006286</name>
</gene>
<dbReference type="Gene3D" id="3.40.50.10190">
    <property type="entry name" value="BRCT domain"/>
    <property type="match status" value="5"/>
</dbReference>
<sequence>MRERHLFERLCVYVCPDGFSSVEFVALECCLRDGGAAVVSEPQTHALTHVVCHPDDYHRFHPGRNERFYAIVRGEWVFRSFLTQHVLPVEKFNADPQLFFSSLVIAAGSIDKDPRKVIDGLITHFGGQIVENQRDTEGATHVLCPEEALATETPSVSDAQRIFQLPYSDADVARITDEWKQWLDERPVSLDFALPGCLAAFLGKAASLDQCQRVSYNWIEECVRRKQHVAELPFSNPKTTPRVSSKASWKDHPEVDLKILDVTPQKAVYANIRATLLHSNGELQVARKASPDRIAAMEEALAGAIVLVAQHIPPQLKEAVSEVLKAAKAKVANVPLGDSYREIVRKVVTNASVVVCRYQSGIEYEEALRQNKRIVSVYWALAGLGSGSVAGGLRDALHRPVAKFGGIPGMQNLVITLSGFNSRTLPTREDVQMAIQATGACVLPVLSRSHSTHLLCYEASGEKFKKAQSWNFDNILSAEWLLQCIVQWKHVPEDDYCMGTRTRKETRSEPDSTVELTTPALAAQKVAHPPMAESSKGNQDDQKANASGSAGETTPTRNESASKTKTDASAGKKAQPASTDESPPVRSRRTSRRSSVQSTEPEPETIPEDFEFQFGKKIKAAVSAKSAQKGKSNQKAKALIDSADENDTGSDAVPDITMVMADEEGAKTKDVEPAVTSKSKAKKITTTRKRKPTESAPTTESNEDEQPEEVSEKKTKATAKKQKVTKAAADTAAPTKSRKAPARATKDSSGRVFLLTGSREESAVNESIVLSVGGTVSTTGRSFDPNCTHIICSELKRTEKFVAGCASGKWILKPSYLKASSAAGYFVAEEEHEWGSAAADVDQMDPRIWPPVAGYWRKERAAGKPGAFEGWRFLVHPKTVPPPEMCERIINASGGEVIPLTKTLDLTATLATSTKKNPVIALVTTDLSSRDVWLKKFKTSKVPCINASFLIDYLTKDQKQRPKMDAYTL</sequence>
<dbReference type="Pfam" id="PF16770">
    <property type="entry name" value="RTT107_BRCT_5"/>
    <property type="match status" value="1"/>
</dbReference>
<dbReference type="InterPro" id="IPR053036">
    <property type="entry name" value="CellCycle_DNARepair_Reg"/>
</dbReference>
<dbReference type="SUPFAM" id="SSF52113">
    <property type="entry name" value="BRCT domain"/>
    <property type="match status" value="4"/>
</dbReference>
<dbReference type="CDD" id="cd17738">
    <property type="entry name" value="BRCT_TopBP1_rpt7"/>
    <property type="match status" value="1"/>
</dbReference>
<dbReference type="PANTHER" id="PTHR47667">
    <property type="entry name" value="REGULATOR OF TY1 TRANSPOSITION PROTEIN 107"/>
    <property type="match status" value="1"/>
</dbReference>
<feature type="region of interest" description="Disordered" evidence="1">
    <location>
        <begin position="526"/>
        <end position="748"/>
    </location>
</feature>
<evidence type="ECO:0000313" key="3">
    <source>
        <dbReference type="EMBL" id="TMW68818.1"/>
    </source>
</evidence>
<comment type="caution">
    <text evidence="3">The sequence shown here is derived from an EMBL/GenBank/DDBJ whole genome shotgun (WGS) entry which is preliminary data.</text>
</comment>
<organism evidence="3 4">
    <name type="scientific">Pythium oligandrum</name>
    <name type="common">Mycoparasitic fungus</name>
    <dbReference type="NCBI Taxonomy" id="41045"/>
    <lineage>
        <taxon>Eukaryota</taxon>
        <taxon>Sar</taxon>
        <taxon>Stramenopiles</taxon>
        <taxon>Oomycota</taxon>
        <taxon>Peronosporomycetes</taxon>
        <taxon>Pythiales</taxon>
        <taxon>Pythiaceae</taxon>
        <taxon>Pythium</taxon>
    </lineage>
</organism>
<feature type="domain" description="BRCT" evidence="2">
    <location>
        <begin position="410"/>
        <end position="498"/>
    </location>
</feature>
<dbReference type="EMBL" id="SPLM01000002">
    <property type="protein sequence ID" value="TMW68818.1"/>
    <property type="molecule type" value="Genomic_DNA"/>
</dbReference>
<feature type="compositionally biased region" description="Low complexity" evidence="1">
    <location>
        <begin position="725"/>
        <end position="735"/>
    </location>
</feature>
<name>A0A8K1FSR7_PYTOL</name>
<protein>
    <recommendedName>
        <fullName evidence="2">BRCT domain-containing protein</fullName>
    </recommendedName>
</protein>